<protein>
    <submittedName>
        <fullName evidence="2">Uncharacterized protein</fullName>
    </submittedName>
</protein>
<dbReference type="EMBL" id="BARW01034546">
    <property type="protein sequence ID" value="GAJ07571.1"/>
    <property type="molecule type" value="Genomic_DNA"/>
</dbReference>
<feature type="region of interest" description="Disordered" evidence="1">
    <location>
        <begin position="155"/>
        <end position="174"/>
    </location>
</feature>
<dbReference type="AlphaFoldDB" id="X1V5Y1"/>
<gene>
    <name evidence="2" type="ORF">S12H4_54116</name>
</gene>
<comment type="caution">
    <text evidence="2">The sequence shown here is derived from an EMBL/GenBank/DDBJ whole genome shotgun (WGS) entry which is preliminary data.</text>
</comment>
<sequence>MEQVIFGGWHELLETIGIRYLFLSGGCPPRMAESTAKGIVSTGGKIKNLRVKLDGSPGTGKKYTFTLLLNAAPSALTLEIADTATSGADTTHEVDVVAGDYVSLRCEPTNTPTARYATWTSMFEGSTAKESLLLANSDGWLVDSAGVRYAQASGYSYPRSTDENEARQVCPTSG</sequence>
<feature type="non-terminal residue" evidence="2">
    <location>
        <position position="174"/>
    </location>
</feature>
<accession>X1V5Y1</accession>
<proteinExistence type="predicted"/>
<reference evidence="2" key="1">
    <citation type="journal article" date="2014" name="Front. Microbiol.">
        <title>High frequency of phylogenetically diverse reductive dehalogenase-homologous genes in deep subseafloor sedimentary metagenomes.</title>
        <authorList>
            <person name="Kawai M."/>
            <person name="Futagami T."/>
            <person name="Toyoda A."/>
            <person name="Takaki Y."/>
            <person name="Nishi S."/>
            <person name="Hori S."/>
            <person name="Arai W."/>
            <person name="Tsubouchi T."/>
            <person name="Morono Y."/>
            <person name="Uchiyama I."/>
            <person name="Ito T."/>
            <person name="Fujiyama A."/>
            <person name="Inagaki F."/>
            <person name="Takami H."/>
        </authorList>
    </citation>
    <scope>NUCLEOTIDE SEQUENCE</scope>
    <source>
        <strain evidence="2">Expedition CK06-06</strain>
    </source>
</reference>
<organism evidence="2">
    <name type="scientific">marine sediment metagenome</name>
    <dbReference type="NCBI Taxonomy" id="412755"/>
    <lineage>
        <taxon>unclassified sequences</taxon>
        <taxon>metagenomes</taxon>
        <taxon>ecological metagenomes</taxon>
    </lineage>
</organism>
<evidence type="ECO:0000313" key="2">
    <source>
        <dbReference type="EMBL" id="GAJ07571.1"/>
    </source>
</evidence>
<name>X1V5Y1_9ZZZZ</name>
<evidence type="ECO:0000256" key="1">
    <source>
        <dbReference type="SAM" id="MobiDB-lite"/>
    </source>
</evidence>